<dbReference type="PANTHER" id="PTHR23504">
    <property type="entry name" value="MAJOR FACILITATOR SUPERFAMILY DOMAIN-CONTAINING PROTEIN 10"/>
    <property type="match status" value="1"/>
</dbReference>
<dbReference type="PRINTS" id="PR01035">
    <property type="entry name" value="TCRTETA"/>
</dbReference>
<protein>
    <submittedName>
        <fullName evidence="9">Putative transporter</fullName>
    </submittedName>
</protein>
<accession>A0A422NC06</accession>
<dbReference type="InterPro" id="IPR020846">
    <property type="entry name" value="MFS_dom"/>
</dbReference>
<evidence type="ECO:0000256" key="2">
    <source>
        <dbReference type="ARBA" id="ARBA00022448"/>
    </source>
</evidence>
<dbReference type="GO" id="GO:0022857">
    <property type="term" value="F:transmembrane transporter activity"/>
    <property type="evidence" value="ECO:0007669"/>
    <property type="project" value="InterPro"/>
</dbReference>
<dbReference type="OrthoDB" id="419616at2759"/>
<evidence type="ECO:0000313" key="9">
    <source>
        <dbReference type="EMBL" id="RNF03005.1"/>
    </source>
</evidence>
<dbReference type="GeneID" id="40321884"/>
<sequence>MFSTAPQVETPLPIRQMFALAVVLLNESFCATMLLPYVGLLVAHLQNRPPEESGYVSGLLIGVFMFGQVVSSKYWGYLSDKYGRRAPLIFGLLTSGLMMLGFGLSTHVWVCVVFRFFHGLFNGNVLVAKTVLADILDKTNETKGFTLVSLTYGFGTLIGPAVGGLLYDPANSKAMQWAGFNKKGIFALFPGLLPALVVFFYTIFAVFVCLVFVKETNPSVQPLPRWFSFLFPCLWEKKHIASPLSDPMDAVSEAVTEVNTADERRRSTVKPEGGAIAMRKLPHGAAALGMKPLAFEGEVEQASSMDNMVALEMNEENKAASAAAEGEGGNSIVEEVDVKPFGFKEAFLDPLIRDIMIVFMLLSAADMAFGETFPLWAIAKASAGGLDYNSDVVGLFILSNSLPCVGANLLLHVACRMVPDKMLLWRIAQYHMAFAVGLIPLASYTPRAGQVAVVLLCGFVRQWFASWAFGLITLFTARVAPPGCLGTMYGINQSCGAMMRCAIPVMVTPIFAWSISGNHPPPFNHMFVFVLSGAVFAAAGLLSIGITIAEHPSMDVIVEEDDLHGPVEGDIPTNGRRHSFLWQQHGDEEGDEEAGPQKDEGQVGTPNSTGRVCVKREPEELHPPVHDG</sequence>
<dbReference type="PROSITE" id="PS50850">
    <property type="entry name" value="MFS"/>
    <property type="match status" value="1"/>
</dbReference>
<feature type="transmembrane region" description="Helical" evidence="7">
    <location>
        <begin position="88"/>
        <end position="110"/>
    </location>
</feature>
<feature type="transmembrane region" description="Helical" evidence="7">
    <location>
        <begin position="497"/>
        <end position="515"/>
    </location>
</feature>
<feature type="transmembrane region" description="Helical" evidence="7">
    <location>
        <begin position="527"/>
        <end position="549"/>
    </location>
</feature>
<dbReference type="PANTHER" id="PTHR23504:SF15">
    <property type="entry name" value="MAJOR FACILITATOR SUPERFAMILY (MFS) PROFILE DOMAIN-CONTAINING PROTEIN"/>
    <property type="match status" value="1"/>
</dbReference>
<evidence type="ECO:0000256" key="1">
    <source>
        <dbReference type="ARBA" id="ARBA00004141"/>
    </source>
</evidence>
<dbReference type="SUPFAM" id="SSF103473">
    <property type="entry name" value="MFS general substrate transporter"/>
    <property type="match status" value="1"/>
</dbReference>
<feature type="transmembrane region" description="Helical" evidence="7">
    <location>
        <begin position="147"/>
        <end position="167"/>
    </location>
</feature>
<evidence type="ECO:0000256" key="4">
    <source>
        <dbReference type="ARBA" id="ARBA00022989"/>
    </source>
</evidence>
<feature type="transmembrane region" description="Helical" evidence="7">
    <location>
        <begin position="54"/>
        <end position="76"/>
    </location>
</feature>
<feature type="compositionally biased region" description="Basic and acidic residues" evidence="6">
    <location>
        <begin position="614"/>
        <end position="628"/>
    </location>
</feature>
<gene>
    <name evidence="9" type="ORF">Tco025E_08273</name>
</gene>
<dbReference type="CDD" id="cd17330">
    <property type="entry name" value="MFS_SLC46_TetA_like"/>
    <property type="match status" value="1"/>
</dbReference>
<evidence type="ECO:0000256" key="3">
    <source>
        <dbReference type="ARBA" id="ARBA00022692"/>
    </source>
</evidence>
<reference evidence="9 10" key="1">
    <citation type="journal article" date="2018" name="BMC Genomics">
        <title>Genomic comparison of Trypanosoma conorhini and Trypanosoma rangeli to Trypanosoma cruzi strains of high and low virulence.</title>
        <authorList>
            <person name="Bradwell K.R."/>
            <person name="Koparde V.N."/>
            <person name="Matveyev A.V."/>
            <person name="Serrano M.G."/>
            <person name="Alves J.M."/>
            <person name="Parikh H."/>
            <person name="Huang B."/>
            <person name="Lee V."/>
            <person name="Espinosa-Alvarez O."/>
            <person name="Ortiz P.A."/>
            <person name="Costa-Martins A.G."/>
            <person name="Teixeira M.M."/>
            <person name="Buck G.A."/>
        </authorList>
    </citation>
    <scope>NUCLEOTIDE SEQUENCE [LARGE SCALE GENOMIC DNA]</scope>
    <source>
        <strain evidence="9 10">025E</strain>
    </source>
</reference>
<evidence type="ECO:0000256" key="6">
    <source>
        <dbReference type="SAM" id="MobiDB-lite"/>
    </source>
</evidence>
<feature type="transmembrane region" description="Helical" evidence="7">
    <location>
        <begin position="391"/>
        <end position="411"/>
    </location>
</feature>
<dbReference type="InterPro" id="IPR011701">
    <property type="entry name" value="MFS"/>
</dbReference>
<comment type="subcellular location">
    <subcellularLocation>
        <location evidence="1">Membrane</location>
        <topology evidence="1">Multi-pass membrane protein</topology>
    </subcellularLocation>
</comment>
<comment type="caution">
    <text evidence="9">The sequence shown here is derived from an EMBL/GenBank/DDBJ whole genome shotgun (WGS) entry which is preliminary data.</text>
</comment>
<keyword evidence="4 7" id="KW-1133">Transmembrane helix</keyword>
<dbReference type="EMBL" id="MKKU01000744">
    <property type="protein sequence ID" value="RNF03005.1"/>
    <property type="molecule type" value="Genomic_DNA"/>
</dbReference>
<evidence type="ECO:0000256" key="5">
    <source>
        <dbReference type="ARBA" id="ARBA00023136"/>
    </source>
</evidence>
<feature type="transmembrane region" description="Helical" evidence="7">
    <location>
        <begin position="423"/>
        <end position="445"/>
    </location>
</feature>
<dbReference type="AlphaFoldDB" id="A0A422NC06"/>
<organism evidence="9 10">
    <name type="scientific">Trypanosoma conorhini</name>
    <dbReference type="NCBI Taxonomy" id="83891"/>
    <lineage>
        <taxon>Eukaryota</taxon>
        <taxon>Discoba</taxon>
        <taxon>Euglenozoa</taxon>
        <taxon>Kinetoplastea</taxon>
        <taxon>Metakinetoplastina</taxon>
        <taxon>Trypanosomatida</taxon>
        <taxon>Trypanosomatidae</taxon>
        <taxon>Trypanosoma</taxon>
    </lineage>
</organism>
<evidence type="ECO:0000313" key="10">
    <source>
        <dbReference type="Proteomes" id="UP000284403"/>
    </source>
</evidence>
<feature type="transmembrane region" description="Helical" evidence="7">
    <location>
        <begin position="451"/>
        <end position="476"/>
    </location>
</feature>
<dbReference type="InterPro" id="IPR036259">
    <property type="entry name" value="MFS_trans_sf"/>
</dbReference>
<dbReference type="InterPro" id="IPR001958">
    <property type="entry name" value="Tet-R_TetA/multi-R_MdtG-like"/>
</dbReference>
<keyword evidence="10" id="KW-1185">Reference proteome</keyword>
<evidence type="ECO:0000259" key="8">
    <source>
        <dbReference type="PROSITE" id="PS50850"/>
    </source>
</evidence>
<keyword evidence="2" id="KW-0813">Transport</keyword>
<name>A0A422NC06_9TRYP</name>
<dbReference type="Proteomes" id="UP000284403">
    <property type="component" value="Unassembled WGS sequence"/>
</dbReference>
<feature type="transmembrane region" description="Helical" evidence="7">
    <location>
        <begin position="116"/>
        <end position="135"/>
    </location>
</feature>
<keyword evidence="3 7" id="KW-0812">Transmembrane</keyword>
<proteinExistence type="predicted"/>
<feature type="transmembrane region" description="Helical" evidence="7">
    <location>
        <begin position="187"/>
        <end position="213"/>
    </location>
</feature>
<dbReference type="GO" id="GO:0016020">
    <property type="term" value="C:membrane"/>
    <property type="evidence" value="ECO:0007669"/>
    <property type="project" value="UniProtKB-SubCell"/>
</dbReference>
<feature type="domain" description="Major facilitator superfamily (MFS) profile" evidence="8">
    <location>
        <begin position="1"/>
        <end position="217"/>
    </location>
</feature>
<evidence type="ECO:0000256" key="7">
    <source>
        <dbReference type="SAM" id="Phobius"/>
    </source>
</evidence>
<dbReference type="Pfam" id="PF07690">
    <property type="entry name" value="MFS_1"/>
    <property type="match status" value="1"/>
</dbReference>
<dbReference type="Gene3D" id="1.20.1250.20">
    <property type="entry name" value="MFS general substrate transporter like domains"/>
    <property type="match status" value="1"/>
</dbReference>
<feature type="transmembrane region" description="Helical" evidence="7">
    <location>
        <begin position="357"/>
        <end position="379"/>
    </location>
</feature>
<dbReference type="RefSeq" id="XP_029224763.1">
    <property type="nucleotide sequence ID" value="XM_029375127.1"/>
</dbReference>
<keyword evidence="5 7" id="KW-0472">Membrane</keyword>
<feature type="region of interest" description="Disordered" evidence="6">
    <location>
        <begin position="585"/>
        <end position="628"/>
    </location>
</feature>